<protein>
    <recommendedName>
        <fullName evidence="1">Ras-associating domain-containing protein</fullName>
    </recommendedName>
</protein>
<evidence type="ECO:0000313" key="2">
    <source>
        <dbReference type="EMBL" id="KAF6020722.1"/>
    </source>
</evidence>
<evidence type="ECO:0000313" key="3">
    <source>
        <dbReference type="Proteomes" id="UP000593567"/>
    </source>
</evidence>
<gene>
    <name evidence="2" type="ORF">EB796_020972</name>
</gene>
<evidence type="ECO:0000259" key="1">
    <source>
        <dbReference type="PROSITE" id="PS50200"/>
    </source>
</evidence>
<dbReference type="InterPro" id="IPR000159">
    <property type="entry name" value="RA_dom"/>
</dbReference>
<comment type="caution">
    <text evidence="2">The sequence shown here is derived from an EMBL/GenBank/DDBJ whole genome shotgun (WGS) entry which is preliminary data.</text>
</comment>
<dbReference type="EMBL" id="VXIV02003148">
    <property type="protein sequence ID" value="KAF6020722.1"/>
    <property type="molecule type" value="Genomic_DNA"/>
</dbReference>
<sequence>MLHVTPKTTSREVIDLVIMQLNKEVIRKGLGGPTYVDSQLQNFCLVAVIGPRERVLRDDYRLLHLQNPWVKGKLFVRTKDNLLAALTQGETADV</sequence>
<dbReference type="PROSITE" id="PS50200">
    <property type="entry name" value="RA"/>
    <property type="match status" value="1"/>
</dbReference>
<dbReference type="OrthoDB" id="2428204at2759"/>
<reference evidence="2" key="1">
    <citation type="submission" date="2020-06" db="EMBL/GenBank/DDBJ databases">
        <title>Draft genome of Bugula neritina, a colonial animal packing powerful symbionts and potential medicines.</title>
        <authorList>
            <person name="Rayko M."/>
        </authorList>
    </citation>
    <scope>NUCLEOTIDE SEQUENCE [LARGE SCALE GENOMIC DNA]</scope>
    <source>
        <strain evidence="2">Kwan_BN1</strain>
    </source>
</reference>
<dbReference type="CDD" id="cd17117">
    <property type="entry name" value="RA_ANKFN1_like"/>
    <property type="match status" value="1"/>
</dbReference>
<organism evidence="2 3">
    <name type="scientific">Bugula neritina</name>
    <name type="common">Brown bryozoan</name>
    <name type="synonym">Sertularia neritina</name>
    <dbReference type="NCBI Taxonomy" id="10212"/>
    <lineage>
        <taxon>Eukaryota</taxon>
        <taxon>Metazoa</taxon>
        <taxon>Spiralia</taxon>
        <taxon>Lophotrochozoa</taxon>
        <taxon>Bryozoa</taxon>
        <taxon>Gymnolaemata</taxon>
        <taxon>Cheilostomatida</taxon>
        <taxon>Flustrina</taxon>
        <taxon>Buguloidea</taxon>
        <taxon>Bugulidae</taxon>
        <taxon>Bugula</taxon>
    </lineage>
</organism>
<feature type="domain" description="Ras-associating" evidence="1">
    <location>
        <begin position="1"/>
        <end position="81"/>
    </location>
</feature>
<name>A0A7J7J3F5_BUGNE</name>
<keyword evidence="3" id="KW-1185">Reference proteome</keyword>
<dbReference type="GO" id="GO:0007165">
    <property type="term" value="P:signal transduction"/>
    <property type="evidence" value="ECO:0007669"/>
    <property type="project" value="InterPro"/>
</dbReference>
<proteinExistence type="predicted"/>
<accession>A0A7J7J3F5</accession>
<dbReference type="Proteomes" id="UP000593567">
    <property type="component" value="Unassembled WGS sequence"/>
</dbReference>
<dbReference type="AlphaFoldDB" id="A0A7J7J3F5"/>